<feature type="region of interest" description="Disordered" evidence="1">
    <location>
        <begin position="35"/>
        <end position="63"/>
    </location>
</feature>
<organism evidence="2">
    <name type="scientific">Brassica oleracea</name>
    <name type="common">Wild cabbage</name>
    <dbReference type="NCBI Taxonomy" id="3712"/>
    <lineage>
        <taxon>Eukaryota</taxon>
        <taxon>Viridiplantae</taxon>
        <taxon>Streptophyta</taxon>
        <taxon>Embryophyta</taxon>
        <taxon>Tracheophyta</taxon>
        <taxon>Spermatophyta</taxon>
        <taxon>Magnoliopsida</taxon>
        <taxon>eudicotyledons</taxon>
        <taxon>Gunneridae</taxon>
        <taxon>Pentapetalae</taxon>
        <taxon>rosids</taxon>
        <taxon>malvids</taxon>
        <taxon>Brassicales</taxon>
        <taxon>Brassicaceae</taxon>
        <taxon>Brassiceae</taxon>
        <taxon>Brassica</taxon>
    </lineage>
</organism>
<evidence type="ECO:0000313" key="2">
    <source>
        <dbReference type="EMBL" id="VDD33727.1"/>
    </source>
</evidence>
<dbReference type="EMBL" id="LR031875">
    <property type="protein sequence ID" value="VDD33727.1"/>
    <property type="molecule type" value="Genomic_DNA"/>
</dbReference>
<name>A0A3P6DQI0_BRAOL</name>
<accession>A0A3P6DQI0</accession>
<evidence type="ECO:0000256" key="1">
    <source>
        <dbReference type="SAM" id="MobiDB-lite"/>
    </source>
</evidence>
<feature type="compositionally biased region" description="Polar residues" evidence="1">
    <location>
        <begin position="48"/>
        <end position="63"/>
    </location>
</feature>
<protein>
    <submittedName>
        <fullName evidence="2">Uncharacterized protein</fullName>
    </submittedName>
</protein>
<dbReference type="AlphaFoldDB" id="A0A3P6DQI0"/>
<gene>
    <name evidence="2" type="ORF">BOLC9T59050H</name>
</gene>
<reference evidence="2" key="1">
    <citation type="submission" date="2018-11" db="EMBL/GenBank/DDBJ databases">
        <authorList>
            <consortium name="Genoscope - CEA"/>
            <person name="William W."/>
        </authorList>
    </citation>
    <scope>NUCLEOTIDE SEQUENCE</scope>
</reference>
<sequence length="85" mass="9830">MEEELRDMKAHKDYYNMLYSLQMRNKVFLSSAPVDQSRRKSLMKRTHMTTSLGKDTSSAKTTRMTGCISGNHGLWVCNKRLRGSK</sequence>
<proteinExistence type="predicted"/>